<evidence type="ECO:0000313" key="1">
    <source>
        <dbReference type="EnsemblPlants" id="PGSC0003DMT400077741"/>
    </source>
</evidence>
<proteinExistence type="predicted"/>
<sequence length="73" mass="8199">MPERQQRLRTTPFPSRYTTSNPFVVFPCVPLKSYIASRGAGHASGSLSSSGTGQISKKKVFILIGERFWEFDF</sequence>
<dbReference type="InParanoid" id="M1CYU8"/>
<dbReference type="EnsemblPlants" id="PGSC0003DMT400077741">
    <property type="protein sequence ID" value="PGSC0003DMT400077741"/>
    <property type="gene ID" value="PGSC0003DMG400030242"/>
</dbReference>
<evidence type="ECO:0000313" key="2">
    <source>
        <dbReference type="Proteomes" id="UP000011115"/>
    </source>
</evidence>
<dbReference type="Gramene" id="PGSC0003DMT400077741">
    <property type="protein sequence ID" value="PGSC0003DMT400077741"/>
    <property type="gene ID" value="PGSC0003DMG400030242"/>
</dbReference>
<dbReference type="AlphaFoldDB" id="M1CYU8"/>
<keyword evidence="2" id="KW-1185">Reference proteome</keyword>
<name>M1CYU8_SOLTU</name>
<reference evidence="1" key="2">
    <citation type="submission" date="2015-06" db="UniProtKB">
        <authorList>
            <consortium name="EnsemblPlants"/>
        </authorList>
    </citation>
    <scope>IDENTIFICATION</scope>
    <source>
        <strain evidence="1">DM1-3 516 R44</strain>
    </source>
</reference>
<accession>M1CYU8</accession>
<dbReference type="PaxDb" id="4113-PGSC0003DMT400077741"/>
<protein>
    <submittedName>
        <fullName evidence="1">Uncharacterized protein</fullName>
    </submittedName>
</protein>
<organism evidence="1 2">
    <name type="scientific">Solanum tuberosum</name>
    <name type="common">Potato</name>
    <dbReference type="NCBI Taxonomy" id="4113"/>
    <lineage>
        <taxon>Eukaryota</taxon>
        <taxon>Viridiplantae</taxon>
        <taxon>Streptophyta</taxon>
        <taxon>Embryophyta</taxon>
        <taxon>Tracheophyta</taxon>
        <taxon>Spermatophyta</taxon>
        <taxon>Magnoliopsida</taxon>
        <taxon>eudicotyledons</taxon>
        <taxon>Gunneridae</taxon>
        <taxon>Pentapetalae</taxon>
        <taxon>asterids</taxon>
        <taxon>lamiids</taxon>
        <taxon>Solanales</taxon>
        <taxon>Solanaceae</taxon>
        <taxon>Solanoideae</taxon>
        <taxon>Solaneae</taxon>
        <taxon>Solanum</taxon>
    </lineage>
</organism>
<reference evidence="2" key="1">
    <citation type="journal article" date="2011" name="Nature">
        <title>Genome sequence and analysis of the tuber crop potato.</title>
        <authorList>
            <consortium name="The Potato Genome Sequencing Consortium"/>
        </authorList>
    </citation>
    <scope>NUCLEOTIDE SEQUENCE [LARGE SCALE GENOMIC DNA]</scope>
    <source>
        <strain evidence="2">cv. DM1-3 516 R44</strain>
    </source>
</reference>
<dbReference type="HOGENOM" id="CLU_2709649_0_0_1"/>
<dbReference type="Proteomes" id="UP000011115">
    <property type="component" value="Unassembled WGS sequence"/>
</dbReference>